<dbReference type="GO" id="GO:0005737">
    <property type="term" value="C:cytoplasm"/>
    <property type="evidence" value="ECO:0007669"/>
    <property type="project" value="UniProtKB-SubCell"/>
</dbReference>
<keyword evidence="1 9" id="KW-0004">4Fe-4S</keyword>
<name>A0A6A7KBH2_9FIRM</name>
<dbReference type="InterPro" id="IPR007197">
    <property type="entry name" value="rSAM"/>
</dbReference>
<comment type="pathway">
    <text evidence="9">Protein modification; protein lipoylation via endogenous pathway; protein N(6)-(lipoyl)lysine from octanoyl-[acyl-carrier-protein]: step 2/2.</text>
</comment>
<dbReference type="PANTHER" id="PTHR10949">
    <property type="entry name" value="LIPOYL SYNTHASE"/>
    <property type="match status" value="1"/>
</dbReference>
<evidence type="ECO:0000256" key="7">
    <source>
        <dbReference type="ARBA" id="ARBA00023014"/>
    </source>
</evidence>
<feature type="domain" description="Radical SAM core" evidence="10">
    <location>
        <begin position="46"/>
        <end position="262"/>
    </location>
</feature>
<comment type="function">
    <text evidence="9">Catalyzes the radical-mediated insertion of two sulfur atoms into the C-6 and C-8 positions of the octanoyl moiety bound to the lipoyl domains of lipoate-dependent enzymes, thereby converting the octanoylated domains into lipoylated derivatives.</text>
</comment>
<feature type="binding site" evidence="9">
    <location>
        <position position="273"/>
    </location>
    <ligand>
        <name>[4Fe-4S] cluster</name>
        <dbReference type="ChEBI" id="CHEBI:49883"/>
        <label>1</label>
    </ligand>
</feature>
<dbReference type="InterPro" id="IPR013785">
    <property type="entry name" value="Aldolase_TIM"/>
</dbReference>
<evidence type="ECO:0000256" key="2">
    <source>
        <dbReference type="ARBA" id="ARBA00022490"/>
    </source>
</evidence>
<dbReference type="EC" id="2.8.1.8" evidence="9"/>
<dbReference type="CDD" id="cd01335">
    <property type="entry name" value="Radical_SAM"/>
    <property type="match status" value="1"/>
</dbReference>
<evidence type="ECO:0000313" key="12">
    <source>
        <dbReference type="Proteomes" id="UP000440004"/>
    </source>
</evidence>
<feature type="binding site" evidence="9">
    <location>
        <position position="34"/>
    </location>
    <ligand>
        <name>[4Fe-4S] cluster</name>
        <dbReference type="ChEBI" id="CHEBI:49883"/>
        <label>1</label>
    </ligand>
</feature>
<keyword evidence="2 9" id="KW-0963">Cytoplasm</keyword>
<sequence>MIEKKPEWLKLKIRDNKNDNTRRILNKYDLNTVCNEAACPNQFECFNRGTATFLILGKNCTRNCTFCNISKYPPEIVNDDEPRLVAMAVKELKLNHVVITSVTRDDLEDGGASQFANTILEIKRINTNITIEVLIPDFQGNEKALEKVIDAQPDIINHNVETTKELYSLIRPMAIYNQSLKLLKDIKKSSDTVYTKSGFMLGLGENDKQVCELLRDLRDVGCDILTIGQYLQPSKLHYPIVEYLHPDKFKEYEIKAYKLGFKYVASNPLVRSSYRAEDGLLNLK</sequence>
<comment type="catalytic activity">
    <reaction evidence="8 9">
        <text>[[Fe-S] cluster scaffold protein carrying a second [4Fe-4S](2+) cluster] + N(6)-octanoyl-L-lysyl-[protein] + 2 oxidized [2Fe-2S]-[ferredoxin] + 2 S-adenosyl-L-methionine + 4 H(+) = [[Fe-S] cluster scaffold protein] + N(6)-[(R)-dihydrolipoyl]-L-lysyl-[protein] + 4 Fe(3+) + 2 hydrogen sulfide + 2 5'-deoxyadenosine + 2 L-methionine + 2 reduced [2Fe-2S]-[ferredoxin]</text>
        <dbReference type="Rhea" id="RHEA:16585"/>
        <dbReference type="Rhea" id="RHEA-COMP:9928"/>
        <dbReference type="Rhea" id="RHEA-COMP:10000"/>
        <dbReference type="Rhea" id="RHEA-COMP:10001"/>
        <dbReference type="Rhea" id="RHEA-COMP:10475"/>
        <dbReference type="Rhea" id="RHEA-COMP:14568"/>
        <dbReference type="Rhea" id="RHEA-COMP:14569"/>
        <dbReference type="ChEBI" id="CHEBI:15378"/>
        <dbReference type="ChEBI" id="CHEBI:17319"/>
        <dbReference type="ChEBI" id="CHEBI:29034"/>
        <dbReference type="ChEBI" id="CHEBI:29919"/>
        <dbReference type="ChEBI" id="CHEBI:33722"/>
        <dbReference type="ChEBI" id="CHEBI:33737"/>
        <dbReference type="ChEBI" id="CHEBI:33738"/>
        <dbReference type="ChEBI" id="CHEBI:57844"/>
        <dbReference type="ChEBI" id="CHEBI:59789"/>
        <dbReference type="ChEBI" id="CHEBI:78809"/>
        <dbReference type="ChEBI" id="CHEBI:83100"/>
        <dbReference type="EC" id="2.8.1.8"/>
    </reaction>
</comment>
<keyword evidence="12" id="KW-1185">Reference proteome</keyword>
<dbReference type="EMBL" id="WHNX01000020">
    <property type="protein sequence ID" value="MPW26537.1"/>
    <property type="molecule type" value="Genomic_DNA"/>
</dbReference>
<dbReference type="NCBIfam" id="NF009544">
    <property type="entry name" value="PRK12928.1"/>
    <property type="match status" value="1"/>
</dbReference>
<dbReference type="Proteomes" id="UP000440004">
    <property type="component" value="Unassembled WGS sequence"/>
</dbReference>
<organism evidence="11 12">
    <name type="scientific">Alkalibaculum sporogenes</name>
    <dbReference type="NCBI Taxonomy" id="2655001"/>
    <lineage>
        <taxon>Bacteria</taxon>
        <taxon>Bacillati</taxon>
        <taxon>Bacillota</taxon>
        <taxon>Clostridia</taxon>
        <taxon>Eubacteriales</taxon>
        <taxon>Eubacteriaceae</taxon>
        <taxon>Alkalibaculum</taxon>
    </lineage>
</organism>
<feature type="binding site" evidence="9">
    <location>
        <position position="39"/>
    </location>
    <ligand>
        <name>[4Fe-4S] cluster</name>
        <dbReference type="ChEBI" id="CHEBI:49883"/>
        <label>1</label>
    </ligand>
</feature>
<feature type="binding site" evidence="9">
    <location>
        <position position="64"/>
    </location>
    <ligand>
        <name>[4Fe-4S] cluster</name>
        <dbReference type="ChEBI" id="CHEBI:49883"/>
        <label>2</label>
        <note>4Fe-4S-S-AdoMet</note>
    </ligand>
</feature>
<feature type="binding site" evidence="9">
    <location>
        <position position="45"/>
    </location>
    <ligand>
        <name>[4Fe-4S] cluster</name>
        <dbReference type="ChEBI" id="CHEBI:49883"/>
        <label>1</label>
    </ligand>
</feature>
<evidence type="ECO:0000313" key="11">
    <source>
        <dbReference type="EMBL" id="MPW26537.1"/>
    </source>
</evidence>
<evidence type="ECO:0000256" key="5">
    <source>
        <dbReference type="ARBA" id="ARBA00022723"/>
    </source>
</evidence>
<dbReference type="Pfam" id="PF04055">
    <property type="entry name" value="Radical_SAM"/>
    <property type="match status" value="1"/>
</dbReference>
<feature type="binding site" evidence="9">
    <location>
        <position position="60"/>
    </location>
    <ligand>
        <name>[4Fe-4S] cluster</name>
        <dbReference type="ChEBI" id="CHEBI:49883"/>
        <label>2</label>
        <note>4Fe-4S-S-AdoMet</note>
    </ligand>
</feature>
<dbReference type="PIRSF" id="PIRSF005963">
    <property type="entry name" value="Lipoyl_synth"/>
    <property type="match status" value="1"/>
</dbReference>
<comment type="subcellular location">
    <subcellularLocation>
        <location evidence="9">Cytoplasm</location>
    </subcellularLocation>
</comment>
<dbReference type="SFLD" id="SFLDF00271">
    <property type="entry name" value="lipoyl_synthase"/>
    <property type="match status" value="1"/>
</dbReference>
<evidence type="ECO:0000256" key="1">
    <source>
        <dbReference type="ARBA" id="ARBA00022485"/>
    </source>
</evidence>
<dbReference type="GO" id="GO:0046872">
    <property type="term" value="F:metal ion binding"/>
    <property type="evidence" value="ECO:0007669"/>
    <property type="project" value="UniProtKB-KW"/>
</dbReference>
<comment type="cofactor">
    <cofactor evidence="9">
        <name>[4Fe-4S] cluster</name>
        <dbReference type="ChEBI" id="CHEBI:49883"/>
    </cofactor>
    <text evidence="9">Binds 2 [4Fe-4S] clusters per subunit. One cluster is coordinated with 3 cysteines and an exchangeable S-adenosyl-L-methionine.</text>
</comment>
<comment type="similarity">
    <text evidence="9">Belongs to the radical SAM superfamily. Lipoyl synthase family.</text>
</comment>
<dbReference type="GO" id="GO:0016992">
    <property type="term" value="F:lipoate synthase activity"/>
    <property type="evidence" value="ECO:0007669"/>
    <property type="project" value="UniProtKB-UniRule"/>
</dbReference>
<keyword evidence="7 9" id="KW-0411">Iron-sulfur</keyword>
<dbReference type="InterPro" id="IPR058240">
    <property type="entry name" value="rSAM_sf"/>
</dbReference>
<dbReference type="InterPro" id="IPR006638">
    <property type="entry name" value="Elp3/MiaA/NifB-like_rSAM"/>
</dbReference>
<dbReference type="GO" id="GO:0051539">
    <property type="term" value="F:4 iron, 4 sulfur cluster binding"/>
    <property type="evidence" value="ECO:0007669"/>
    <property type="project" value="UniProtKB-UniRule"/>
</dbReference>
<evidence type="ECO:0000256" key="8">
    <source>
        <dbReference type="ARBA" id="ARBA00047326"/>
    </source>
</evidence>
<dbReference type="SFLD" id="SFLDG01058">
    <property type="entry name" value="lipoyl_synthase_like"/>
    <property type="match status" value="1"/>
</dbReference>
<dbReference type="AlphaFoldDB" id="A0A6A7KBH2"/>
<evidence type="ECO:0000256" key="9">
    <source>
        <dbReference type="HAMAP-Rule" id="MF_00206"/>
    </source>
</evidence>
<feature type="binding site" evidence="9">
    <location>
        <position position="67"/>
    </location>
    <ligand>
        <name>[4Fe-4S] cluster</name>
        <dbReference type="ChEBI" id="CHEBI:49883"/>
        <label>2</label>
        <note>4Fe-4S-S-AdoMet</note>
    </ligand>
</feature>
<dbReference type="HAMAP" id="MF_00206">
    <property type="entry name" value="Lipoyl_synth"/>
    <property type="match status" value="1"/>
</dbReference>
<dbReference type="Gene3D" id="3.20.20.70">
    <property type="entry name" value="Aldolase class I"/>
    <property type="match status" value="1"/>
</dbReference>
<dbReference type="PANTHER" id="PTHR10949:SF0">
    <property type="entry name" value="LIPOYL SYNTHASE, MITOCHONDRIAL"/>
    <property type="match status" value="1"/>
</dbReference>
<evidence type="ECO:0000256" key="4">
    <source>
        <dbReference type="ARBA" id="ARBA00022691"/>
    </source>
</evidence>
<evidence type="ECO:0000256" key="6">
    <source>
        <dbReference type="ARBA" id="ARBA00023004"/>
    </source>
</evidence>
<keyword evidence="3 9" id="KW-0808">Transferase</keyword>
<reference evidence="11 12" key="1">
    <citation type="submission" date="2019-10" db="EMBL/GenBank/DDBJ databases">
        <title>Alkalibaculum tamaniensis sp.nov., a new alkaliphilic acetogen, isolated on methoxylated aromatics from a mud volcano.</title>
        <authorList>
            <person name="Khomyakova M.A."/>
            <person name="Merkel A.Y."/>
            <person name="Bonch-Osmolovskaya E.A."/>
            <person name="Slobodkin A.I."/>
        </authorList>
    </citation>
    <scope>NUCLEOTIDE SEQUENCE [LARGE SCALE GENOMIC DNA]</scope>
    <source>
        <strain evidence="11 12">M08DMB</strain>
    </source>
</reference>
<gene>
    <name evidence="9 11" type="primary">lipA</name>
    <name evidence="11" type="ORF">GC105_12130</name>
</gene>
<dbReference type="PROSITE" id="PS51918">
    <property type="entry name" value="RADICAL_SAM"/>
    <property type="match status" value="1"/>
</dbReference>
<dbReference type="NCBIfam" id="TIGR00510">
    <property type="entry name" value="lipA"/>
    <property type="match status" value="1"/>
</dbReference>
<dbReference type="NCBIfam" id="NF004019">
    <property type="entry name" value="PRK05481.1"/>
    <property type="match status" value="1"/>
</dbReference>
<dbReference type="FunFam" id="3.20.20.70:FF:000186">
    <property type="entry name" value="Lipoyl synthase"/>
    <property type="match status" value="1"/>
</dbReference>
<dbReference type="SUPFAM" id="SSF102114">
    <property type="entry name" value="Radical SAM enzymes"/>
    <property type="match status" value="1"/>
</dbReference>
<evidence type="ECO:0000259" key="10">
    <source>
        <dbReference type="PROSITE" id="PS51918"/>
    </source>
</evidence>
<dbReference type="InterPro" id="IPR003698">
    <property type="entry name" value="Lipoyl_synth"/>
</dbReference>
<dbReference type="SFLD" id="SFLDS00029">
    <property type="entry name" value="Radical_SAM"/>
    <property type="match status" value="1"/>
</dbReference>
<dbReference type="SMART" id="SM00729">
    <property type="entry name" value="Elp3"/>
    <property type="match status" value="1"/>
</dbReference>
<keyword evidence="6 9" id="KW-0408">Iron</keyword>
<dbReference type="RefSeq" id="WP_152805148.1">
    <property type="nucleotide sequence ID" value="NZ_WHNX01000020.1"/>
</dbReference>
<keyword evidence="4 9" id="KW-0949">S-adenosyl-L-methionine</keyword>
<accession>A0A6A7KBH2</accession>
<proteinExistence type="inferred from homology"/>
<dbReference type="GO" id="GO:0009249">
    <property type="term" value="P:protein lipoylation"/>
    <property type="evidence" value="ECO:0007669"/>
    <property type="project" value="UniProtKB-UniRule"/>
</dbReference>
<protein>
    <recommendedName>
        <fullName evidence="9">Lipoyl synthase</fullName>
        <ecNumber evidence="9">2.8.1.8</ecNumber>
    </recommendedName>
    <alternativeName>
        <fullName evidence="9">Lip-syn</fullName>
        <shortName evidence="9">LS</shortName>
    </alternativeName>
    <alternativeName>
        <fullName evidence="9">Lipoate synthase</fullName>
    </alternativeName>
    <alternativeName>
        <fullName evidence="9">Lipoic acid synthase</fullName>
    </alternativeName>
    <alternativeName>
        <fullName evidence="9">Sulfur insertion protein LipA</fullName>
    </alternativeName>
</protein>
<evidence type="ECO:0000256" key="3">
    <source>
        <dbReference type="ARBA" id="ARBA00022679"/>
    </source>
</evidence>
<dbReference type="UniPathway" id="UPA00538">
    <property type="reaction ID" value="UER00593"/>
</dbReference>
<keyword evidence="5 9" id="KW-0479">Metal-binding</keyword>
<comment type="caution">
    <text evidence="11">The sequence shown here is derived from an EMBL/GenBank/DDBJ whole genome shotgun (WGS) entry which is preliminary data.</text>
</comment>